<comment type="caution">
    <text evidence="2">The sequence shown here is derived from an EMBL/GenBank/DDBJ whole genome shotgun (WGS) entry which is preliminary data.</text>
</comment>
<evidence type="ECO:0000313" key="3">
    <source>
        <dbReference type="Proteomes" id="UP001189429"/>
    </source>
</evidence>
<protein>
    <recommendedName>
        <fullName evidence="4">EF-hand domain-containing protein</fullName>
    </recommendedName>
</protein>
<accession>A0ABN9T073</accession>
<sequence>MSGPQKSAYALLSALCDCSSDRFQPVRRLLMSTGGLDAEGFIDARGLLMALDTFDITHTIGTEEEMCAIMRLIDSECDDKLDAFSLEKEAPSTCGRTGACAGRTSTIVRSARRRGSATPAAVPPSAQRRGG</sequence>
<keyword evidence="3" id="KW-1185">Reference proteome</keyword>
<reference evidence="2" key="1">
    <citation type="submission" date="2023-10" db="EMBL/GenBank/DDBJ databases">
        <authorList>
            <person name="Chen Y."/>
            <person name="Shah S."/>
            <person name="Dougan E. K."/>
            <person name="Thang M."/>
            <person name="Chan C."/>
        </authorList>
    </citation>
    <scope>NUCLEOTIDE SEQUENCE [LARGE SCALE GENOMIC DNA]</scope>
</reference>
<feature type="region of interest" description="Disordered" evidence="1">
    <location>
        <begin position="110"/>
        <end position="131"/>
    </location>
</feature>
<evidence type="ECO:0008006" key="4">
    <source>
        <dbReference type="Google" id="ProtNLM"/>
    </source>
</evidence>
<dbReference type="EMBL" id="CAUYUJ010014206">
    <property type="protein sequence ID" value="CAK0838234.1"/>
    <property type="molecule type" value="Genomic_DNA"/>
</dbReference>
<organism evidence="2 3">
    <name type="scientific">Prorocentrum cordatum</name>
    <dbReference type="NCBI Taxonomy" id="2364126"/>
    <lineage>
        <taxon>Eukaryota</taxon>
        <taxon>Sar</taxon>
        <taxon>Alveolata</taxon>
        <taxon>Dinophyceae</taxon>
        <taxon>Prorocentrales</taxon>
        <taxon>Prorocentraceae</taxon>
        <taxon>Prorocentrum</taxon>
    </lineage>
</organism>
<proteinExistence type="predicted"/>
<dbReference type="Proteomes" id="UP001189429">
    <property type="component" value="Unassembled WGS sequence"/>
</dbReference>
<name>A0ABN9T073_9DINO</name>
<gene>
    <name evidence="2" type="ORF">PCOR1329_LOCUS34214</name>
</gene>
<evidence type="ECO:0000256" key="1">
    <source>
        <dbReference type="SAM" id="MobiDB-lite"/>
    </source>
</evidence>
<evidence type="ECO:0000313" key="2">
    <source>
        <dbReference type="EMBL" id="CAK0838234.1"/>
    </source>
</evidence>